<comment type="caution">
    <text evidence="17">The sequence shown here is derived from an EMBL/GenBank/DDBJ whole genome shotgun (WGS) entry which is preliminary data.</text>
</comment>
<evidence type="ECO:0000256" key="1">
    <source>
        <dbReference type="ARBA" id="ARBA00000312"/>
    </source>
</evidence>
<dbReference type="GO" id="GO:0008820">
    <property type="term" value="F:cobinamide phosphate guanylyltransferase activity"/>
    <property type="evidence" value="ECO:0007669"/>
    <property type="project" value="UniProtKB-UniRule"/>
</dbReference>
<dbReference type="NCBIfam" id="NF004469">
    <property type="entry name" value="PRK05800.1"/>
    <property type="match status" value="1"/>
</dbReference>
<dbReference type="GO" id="GO:0009236">
    <property type="term" value="P:cobalamin biosynthetic process"/>
    <property type="evidence" value="ECO:0007669"/>
    <property type="project" value="UniProtKB-UniRule"/>
</dbReference>
<evidence type="ECO:0000256" key="6">
    <source>
        <dbReference type="ARBA" id="ARBA00005159"/>
    </source>
</evidence>
<dbReference type="Pfam" id="PF02283">
    <property type="entry name" value="CobU"/>
    <property type="match status" value="1"/>
</dbReference>
<dbReference type="CDD" id="cd00544">
    <property type="entry name" value="CobU"/>
    <property type="match status" value="1"/>
</dbReference>
<dbReference type="RefSeq" id="WP_088753570.1">
    <property type="nucleotide sequence ID" value="NZ_NJGV01000001.1"/>
</dbReference>
<evidence type="ECO:0000256" key="4">
    <source>
        <dbReference type="ARBA" id="ARBA00003889"/>
    </source>
</evidence>
<comment type="function">
    <text evidence="4 14">Catalyzes ATP-dependent phosphorylation of adenosylcobinamide and addition of GMP to adenosylcobinamide phosphate.</text>
</comment>
<dbReference type="SUPFAM" id="SSF52540">
    <property type="entry name" value="P-loop containing nucleoside triphosphate hydrolases"/>
    <property type="match status" value="1"/>
</dbReference>
<feature type="binding site" evidence="16">
    <location>
        <position position="101"/>
    </location>
    <ligand>
        <name>GTP</name>
        <dbReference type="ChEBI" id="CHEBI:37565"/>
    </ligand>
</feature>
<keyword evidence="17" id="KW-0548">Nucleotidyltransferase</keyword>
<feature type="binding site" evidence="16">
    <location>
        <begin position="44"/>
        <end position="46"/>
    </location>
    <ligand>
        <name>GTP</name>
        <dbReference type="ChEBI" id="CHEBI:37565"/>
    </ligand>
</feature>
<keyword evidence="11 14" id="KW-0418">Kinase</keyword>
<protein>
    <recommendedName>
        <fullName evidence="14">Bifunctional adenosylcobalamin biosynthesis protein</fullName>
        <ecNumber evidence="14">2.7.1.156</ecNumber>
        <ecNumber evidence="14">2.7.7.62</ecNumber>
    </recommendedName>
</protein>
<evidence type="ECO:0000256" key="10">
    <source>
        <dbReference type="ARBA" id="ARBA00022741"/>
    </source>
</evidence>
<proteinExistence type="inferred from homology"/>
<comment type="catalytic activity">
    <reaction evidence="1 14">
        <text>adenosylcob(III)inamide + ATP = adenosylcob(III)inamide phosphate + ADP + H(+)</text>
        <dbReference type="Rhea" id="RHEA:15769"/>
        <dbReference type="ChEBI" id="CHEBI:2480"/>
        <dbReference type="ChEBI" id="CHEBI:15378"/>
        <dbReference type="ChEBI" id="CHEBI:30616"/>
        <dbReference type="ChEBI" id="CHEBI:58502"/>
        <dbReference type="ChEBI" id="CHEBI:456216"/>
        <dbReference type="EC" id="2.7.1.156"/>
    </reaction>
</comment>
<keyword evidence="12 14" id="KW-0067">ATP-binding</keyword>
<dbReference type="GO" id="GO:0043752">
    <property type="term" value="F:adenosylcobinamide kinase activity"/>
    <property type="evidence" value="ECO:0007669"/>
    <property type="project" value="UniProtKB-EC"/>
</dbReference>
<dbReference type="GO" id="GO:0005525">
    <property type="term" value="F:GTP binding"/>
    <property type="evidence" value="ECO:0007669"/>
    <property type="project" value="UniProtKB-UniRule"/>
</dbReference>
<accession>A0A225SZW8</accession>
<dbReference type="InterPro" id="IPR003203">
    <property type="entry name" value="CobU/CobP"/>
</dbReference>
<evidence type="ECO:0000256" key="16">
    <source>
        <dbReference type="PIRSR" id="PIRSR006135-2"/>
    </source>
</evidence>
<keyword evidence="13 14" id="KW-0342">GTP-binding</keyword>
<evidence type="ECO:0000256" key="2">
    <source>
        <dbReference type="ARBA" id="ARBA00000711"/>
    </source>
</evidence>
<keyword evidence="18" id="KW-1185">Reference proteome</keyword>
<keyword evidence="10 14" id="KW-0547">Nucleotide-binding</keyword>
<evidence type="ECO:0000256" key="3">
    <source>
        <dbReference type="ARBA" id="ARBA00001522"/>
    </source>
</evidence>
<gene>
    <name evidence="17" type="ORF">CEJ45_02040</name>
</gene>
<evidence type="ECO:0000313" key="17">
    <source>
        <dbReference type="EMBL" id="OWY36895.1"/>
    </source>
</evidence>
<comment type="pathway">
    <text evidence="6 14">Cofactor biosynthesis; adenosylcobalamin biosynthesis; adenosylcobalamin from cob(II)yrinate a,c-diamide: step 5/7.</text>
</comment>
<dbReference type="Proteomes" id="UP000214747">
    <property type="component" value="Unassembled WGS sequence"/>
</dbReference>
<organism evidence="17 18">
    <name type="scientific">Herbaspirillum aquaticum</name>
    <dbReference type="NCBI Taxonomy" id="568783"/>
    <lineage>
        <taxon>Bacteria</taxon>
        <taxon>Pseudomonadati</taxon>
        <taxon>Pseudomonadota</taxon>
        <taxon>Betaproteobacteria</taxon>
        <taxon>Burkholderiales</taxon>
        <taxon>Oxalobacteraceae</taxon>
        <taxon>Herbaspirillum</taxon>
    </lineage>
</organism>
<comment type="similarity">
    <text evidence="7 14">Belongs to the CobU/CobP family.</text>
</comment>
<dbReference type="EC" id="2.7.1.156" evidence="14"/>
<dbReference type="PANTHER" id="PTHR34848">
    <property type="match status" value="1"/>
</dbReference>
<comment type="pathway">
    <text evidence="5 14">Cofactor biosynthesis; adenosylcobalamin biosynthesis; adenosylcobalamin from cob(II)yrinate a,c-diamide: step 6/7.</text>
</comment>
<reference evidence="17 18" key="1">
    <citation type="journal article" date="2010" name="Int. J. Syst. Evol. Microbiol.">
        <title>Reclassification of Herbaspirillum putei as a later heterotypic synonym of Herbaspirillum huttiense, with the description of H. huttiense subsp. huttiense subsp. nov. and H. huttiense subsp. putei subsp. nov., comb. nov., and description of Herbaspirillum aquaticum sp. nov.</title>
        <authorList>
            <person name="Dobritsa A.P."/>
            <person name="Reddy M.C."/>
            <person name="Samadpour M."/>
        </authorList>
    </citation>
    <scope>NUCLEOTIDE SEQUENCE [LARGE SCALE GENOMIC DNA]</scope>
    <source>
        <strain evidence="17 18">IEH 4430</strain>
    </source>
</reference>
<evidence type="ECO:0000256" key="9">
    <source>
        <dbReference type="ARBA" id="ARBA00022679"/>
    </source>
</evidence>
<name>A0A225SZW8_9BURK</name>
<evidence type="ECO:0000256" key="14">
    <source>
        <dbReference type="PIRNR" id="PIRNR006135"/>
    </source>
</evidence>
<feature type="binding site" evidence="16">
    <location>
        <position position="79"/>
    </location>
    <ligand>
        <name>GTP</name>
        <dbReference type="ChEBI" id="CHEBI:37565"/>
    </ligand>
</feature>
<dbReference type="PIRSF" id="PIRSF006135">
    <property type="entry name" value="CobU"/>
    <property type="match status" value="1"/>
</dbReference>
<comment type="catalytic activity">
    <reaction evidence="3">
        <text>adenosylcob(III)inamide + GTP = adenosylcob(III)inamide phosphate + GDP + H(+)</text>
        <dbReference type="Rhea" id="RHEA:15765"/>
        <dbReference type="ChEBI" id="CHEBI:2480"/>
        <dbReference type="ChEBI" id="CHEBI:15378"/>
        <dbReference type="ChEBI" id="CHEBI:37565"/>
        <dbReference type="ChEBI" id="CHEBI:58189"/>
        <dbReference type="ChEBI" id="CHEBI:58502"/>
        <dbReference type="EC" id="2.7.1.156"/>
    </reaction>
</comment>
<keyword evidence="8 14" id="KW-0169">Cobalamin biosynthesis</keyword>
<sequence>MTSPISSRHRSLIFGGARSGKSAHAERLALAAAQSGPHEIVYLATANRAASRDDAEMQERIAHHQQRRRALGGHWSTVEEPLALGQALRSLCRPGSVVLVDCLTVWLANLLFAEGVDYPEMGPITPPLAFTQQRVDFLLALQEVQGTVILVSNEVGMGIVPQGAVSRWFVDEAGRLNQAVAALCERVQWVAAGLPLTFKDNPC</sequence>
<dbReference type="EC" id="2.7.7.62" evidence="14"/>
<evidence type="ECO:0000313" key="18">
    <source>
        <dbReference type="Proteomes" id="UP000214747"/>
    </source>
</evidence>
<evidence type="ECO:0000256" key="12">
    <source>
        <dbReference type="ARBA" id="ARBA00022840"/>
    </source>
</evidence>
<feature type="binding site" evidence="16">
    <location>
        <begin position="15"/>
        <end position="22"/>
    </location>
    <ligand>
        <name>GTP</name>
        <dbReference type="ChEBI" id="CHEBI:37565"/>
    </ligand>
</feature>
<evidence type="ECO:0000256" key="15">
    <source>
        <dbReference type="PIRSR" id="PIRSR006135-1"/>
    </source>
</evidence>
<evidence type="ECO:0000256" key="8">
    <source>
        <dbReference type="ARBA" id="ARBA00022573"/>
    </source>
</evidence>
<evidence type="ECO:0000256" key="13">
    <source>
        <dbReference type="ARBA" id="ARBA00023134"/>
    </source>
</evidence>
<dbReference type="Gene3D" id="3.40.50.300">
    <property type="entry name" value="P-loop containing nucleotide triphosphate hydrolases"/>
    <property type="match status" value="1"/>
</dbReference>
<keyword evidence="9 14" id="KW-0808">Transferase</keyword>
<dbReference type="AlphaFoldDB" id="A0A225SZW8"/>
<dbReference type="InterPro" id="IPR027417">
    <property type="entry name" value="P-loop_NTPase"/>
</dbReference>
<feature type="active site" description="GMP-histidine intermediate" evidence="15">
    <location>
        <position position="64"/>
    </location>
</feature>
<dbReference type="UniPathway" id="UPA00148">
    <property type="reaction ID" value="UER00236"/>
</dbReference>
<dbReference type="PANTHER" id="PTHR34848:SF1">
    <property type="entry name" value="BIFUNCTIONAL ADENOSYLCOBALAMIN BIOSYNTHESIS PROTEIN COBU"/>
    <property type="match status" value="1"/>
</dbReference>
<comment type="catalytic activity">
    <reaction evidence="2 14">
        <text>adenosylcob(III)inamide phosphate + GTP + H(+) = adenosylcob(III)inamide-GDP + diphosphate</text>
        <dbReference type="Rhea" id="RHEA:22712"/>
        <dbReference type="ChEBI" id="CHEBI:15378"/>
        <dbReference type="ChEBI" id="CHEBI:33019"/>
        <dbReference type="ChEBI" id="CHEBI:37565"/>
        <dbReference type="ChEBI" id="CHEBI:58502"/>
        <dbReference type="ChEBI" id="CHEBI:60487"/>
        <dbReference type="EC" id="2.7.7.62"/>
    </reaction>
</comment>
<evidence type="ECO:0000256" key="11">
    <source>
        <dbReference type="ARBA" id="ARBA00022777"/>
    </source>
</evidence>
<evidence type="ECO:0000256" key="5">
    <source>
        <dbReference type="ARBA" id="ARBA00004692"/>
    </source>
</evidence>
<dbReference type="EMBL" id="NJGV01000001">
    <property type="protein sequence ID" value="OWY36895.1"/>
    <property type="molecule type" value="Genomic_DNA"/>
</dbReference>
<evidence type="ECO:0000256" key="7">
    <source>
        <dbReference type="ARBA" id="ARBA00007490"/>
    </source>
</evidence>
<dbReference type="GO" id="GO:0005524">
    <property type="term" value="F:ATP binding"/>
    <property type="evidence" value="ECO:0007669"/>
    <property type="project" value="UniProtKB-UniRule"/>
</dbReference>